<feature type="transmembrane region" description="Helical" evidence="1">
    <location>
        <begin position="6"/>
        <end position="26"/>
    </location>
</feature>
<keyword evidence="1" id="KW-0812">Transmembrane</keyword>
<dbReference type="EMBL" id="FWFN01000001">
    <property type="protein sequence ID" value="SLN19155.1"/>
    <property type="molecule type" value="Genomic_DNA"/>
</dbReference>
<feature type="transmembrane region" description="Helical" evidence="1">
    <location>
        <begin position="63"/>
        <end position="96"/>
    </location>
</feature>
<dbReference type="RefSeq" id="WP_085886493.1">
    <property type="nucleotide sequence ID" value="NZ_FWFN01000001.1"/>
</dbReference>
<dbReference type="AlphaFoldDB" id="A0A1X6YF78"/>
<organism evidence="2 3">
    <name type="scientific">Pseudooceanicola marinus</name>
    <dbReference type="NCBI Taxonomy" id="396013"/>
    <lineage>
        <taxon>Bacteria</taxon>
        <taxon>Pseudomonadati</taxon>
        <taxon>Pseudomonadota</taxon>
        <taxon>Alphaproteobacteria</taxon>
        <taxon>Rhodobacterales</taxon>
        <taxon>Paracoccaceae</taxon>
        <taxon>Pseudooceanicola</taxon>
    </lineage>
</organism>
<dbReference type="OrthoDB" id="8451232at2"/>
<reference evidence="3" key="1">
    <citation type="submission" date="2017-03" db="EMBL/GenBank/DDBJ databases">
        <authorList>
            <person name="Rodrigo-Torres L."/>
            <person name="Arahal R.D."/>
            <person name="Lucena T."/>
        </authorList>
    </citation>
    <scope>NUCLEOTIDE SEQUENCE [LARGE SCALE GENOMIC DNA]</scope>
    <source>
        <strain evidence="3">CECT 7751</strain>
    </source>
</reference>
<dbReference type="Pfam" id="PF05437">
    <property type="entry name" value="AzlD"/>
    <property type="match status" value="1"/>
</dbReference>
<sequence>MSGQYWAVIGLLALAAFAIRVTGLIAGGRIRASRHAWVLDELPGLIVVSLVASSLAGQPPATWLAAGIAVGVAIGTNHVIATMALGMAAFAGLGWLGV</sequence>
<feature type="transmembrane region" description="Helical" evidence="1">
    <location>
        <begin position="38"/>
        <end position="57"/>
    </location>
</feature>
<keyword evidence="1" id="KW-1133">Transmembrane helix</keyword>
<gene>
    <name evidence="2" type="ORF">PSM7751_00616</name>
</gene>
<name>A0A1X6YF78_9RHOB</name>
<dbReference type="Proteomes" id="UP000193963">
    <property type="component" value="Unassembled WGS sequence"/>
</dbReference>
<keyword evidence="1" id="KW-0472">Membrane</keyword>
<protein>
    <submittedName>
        <fullName evidence="2">Branched-chain amino acid transport protein (AzlD)</fullName>
    </submittedName>
</protein>
<keyword evidence="3" id="KW-1185">Reference proteome</keyword>
<proteinExistence type="predicted"/>
<evidence type="ECO:0000313" key="2">
    <source>
        <dbReference type="EMBL" id="SLN19155.1"/>
    </source>
</evidence>
<dbReference type="InterPro" id="IPR008407">
    <property type="entry name" value="Brnchd-chn_aa_trnsp_AzlD"/>
</dbReference>
<evidence type="ECO:0000256" key="1">
    <source>
        <dbReference type="SAM" id="Phobius"/>
    </source>
</evidence>
<evidence type="ECO:0000313" key="3">
    <source>
        <dbReference type="Proteomes" id="UP000193963"/>
    </source>
</evidence>
<accession>A0A1X6YF78</accession>